<evidence type="ECO:0000313" key="2">
    <source>
        <dbReference type="EMBL" id="MCK2219749.1"/>
    </source>
</evidence>
<reference evidence="2 3" key="1">
    <citation type="submission" date="2022-04" db="EMBL/GenBank/DDBJ databases">
        <title>Genome draft of Actinomadura sp. ATCC 31491.</title>
        <authorList>
            <person name="Shi X."/>
            <person name="Du Y."/>
        </authorList>
    </citation>
    <scope>NUCLEOTIDE SEQUENCE [LARGE SCALE GENOMIC DNA]</scope>
    <source>
        <strain evidence="2 3">ATCC 31491</strain>
    </source>
</reference>
<feature type="chain" id="PRO_5046311011" evidence="1">
    <location>
        <begin position="19"/>
        <end position="77"/>
    </location>
</feature>
<keyword evidence="1" id="KW-0732">Signal</keyword>
<evidence type="ECO:0000256" key="1">
    <source>
        <dbReference type="SAM" id="SignalP"/>
    </source>
</evidence>
<gene>
    <name evidence="2" type="ORF">MF672_039030</name>
</gene>
<feature type="signal peptide" evidence="1">
    <location>
        <begin position="1"/>
        <end position="18"/>
    </location>
</feature>
<dbReference type="RefSeq" id="WP_242375272.1">
    <property type="nucleotide sequence ID" value="NZ_JAKRKC020000002.1"/>
</dbReference>
<dbReference type="Proteomes" id="UP001317259">
    <property type="component" value="Unassembled WGS sequence"/>
</dbReference>
<keyword evidence="3" id="KW-1185">Reference proteome</keyword>
<accession>A0ABT0G5F7</accession>
<sequence length="77" mass="8644">MNAPYLLCAGACAAAALAAYIGHLASPTMRSRRAQRRRWARLSAHRMTVAGQLARDPDLWERWWTEHQLDDVLRGGA</sequence>
<protein>
    <submittedName>
        <fullName evidence="2">Uncharacterized protein</fullName>
    </submittedName>
</protein>
<proteinExistence type="predicted"/>
<name>A0ABT0G5F7_9ACTN</name>
<dbReference type="EMBL" id="JAKRKC020000002">
    <property type="protein sequence ID" value="MCK2219749.1"/>
    <property type="molecule type" value="Genomic_DNA"/>
</dbReference>
<evidence type="ECO:0000313" key="3">
    <source>
        <dbReference type="Proteomes" id="UP001317259"/>
    </source>
</evidence>
<comment type="caution">
    <text evidence="2">The sequence shown here is derived from an EMBL/GenBank/DDBJ whole genome shotgun (WGS) entry which is preliminary data.</text>
</comment>
<organism evidence="2 3">
    <name type="scientific">Actinomadura luzonensis</name>
    <dbReference type="NCBI Taxonomy" id="2805427"/>
    <lineage>
        <taxon>Bacteria</taxon>
        <taxon>Bacillati</taxon>
        <taxon>Actinomycetota</taxon>
        <taxon>Actinomycetes</taxon>
        <taxon>Streptosporangiales</taxon>
        <taxon>Thermomonosporaceae</taxon>
        <taxon>Actinomadura</taxon>
    </lineage>
</organism>